<comment type="caution">
    <text evidence="12">The sequence shown here is derived from an EMBL/GenBank/DDBJ whole genome shotgun (WGS) entry which is preliminary data.</text>
</comment>
<evidence type="ECO:0000313" key="12">
    <source>
        <dbReference type="EMBL" id="NEX23469.1"/>
    </source>
</evidence>
<dbReference type="InterPro" id="IPR017871">
    <property type="entry name" value="ABC_transporter-like_CS"/>
</dbReference>
<comment type="subcellular location">
    <subcellularLocation>
        <location evidence="1">Cell membrane</location>
        <topology evidence="1">Multi-pass membrane protein</topology>
    </subcellularLocation>
</comment>
<dbReference type="GO" id="GO:0140359">
    <property type="term" value="F:ABC-type transporter activity"/>
    <property type="evidence" value="ECO:0007669"/>
    <property type="project" value="InterPro"/>
</dbReference>
<evidence type="ECO:0000259" key="11">
    <source>
        <dbReference type="PROSITE" id="PS50929"/>
    </source>
</evidence>
<dbReference type="Gene3D" id="1.20.1560.10">
    <property type="entry name" value="ABC transporter type 1, transmembrane domain"/>
    <property type="match status" value="1"/>
</dbReference>
<dbReference type="NCBIfam" id="TIGR01842">
    <property type="entry name" value="type_I_sec_PrtD"/>
    <property type="match status" value="1"/>
</dbReference>
<feature type="transmembrane region" description="Helical" evidence="9">
    <location>
        <begin position="162"/>
        <end position="180"/>
    </location>
</feature>
<keyword evidence="4 9" id="KW-0812">Transmembrane</keyword>
<keyword evidence="6" id="KW-0067">ATP-binding</keyword>
<dbReference type="InterPro" id="IPR011527">
    <property type="entry name" value="ABC1_TM_dom"/>
</dbReference>
<dbReference type="GO" id="GO:0034040">
    <property type="term" value="F:ATPase-coupled lipid transmembrane transporter activity"/>
    <property type="evidence" value="ECO:0007669"/>
    <property type="project" value="TreeGrafter"/>
</dbReference>
<feature type="transmembrane region" description="Helical" evidence="9">
    <location>
        <begin position="62"/>
        <end position="82"/>
    </location>
</feature>
<dbReference type="AlphaFoldDB" id="A0A6P1E0N5"/>
<accession>A0A6P1E0N5</accession>
<keyword evidence="5" id="KW-0547">Nucleotide-binding</keyword>
<dbReference type="InterPro" id="IPR036640">
    <property type="entry name" value="ABC1_TM_sf"/>
</dbReference>
<dbReference type="PROSITE" id="PS50929">
    <property type="entry name" value="ABC_TM1F"/>
    <property type="match status" value="1"/>
</dbReference>
<evidence type="ECO:0000313" key="13">
    <source>
        <dbReference type="Proteomes" id="UP000471640"/>
    </source>
</evidence>
<dbReference type="InterPro" id="IPR003439">
    <property type="entry name" value="ABC_transporter-like_ATP-bd"/>
</dbReference>
<dbReference type="GO" id="GO:0005886">
    <property type="term" value="C:plasma membrane"/>
    <property type="evidence" value="ECO:0007669"/>
    <property type="project" value="UniProtKB-SubCell"/>
</dbReference>
<evidence type="ECO:0000256" key="3">
    <source>
        <dbReference type="ARBA" id="ARBA00022475"/>
    </source>
</evidence>
<evidence type="ECO:0000256" key="6">
    <source>
        <dbReference type="ARBA" id="ARBA00022840"/>
    </source>
</evidence>
<feature type="domain" description="ABC transporter" evidence="10">
    <location>
        <begin position="334"/>
        <end position="569"/>
    </location>
</feature>
<keyword evidence="2" id="KW-0813">Transport</keyword>
<evidence type="ECO:0000259" key="10">
    <source>
        <dbReference type="PROSITE" id="PS50893"/>
    </source>
</evidence>
<feature type="transmembrane region" description="Helical" evidence="9">
    <location>
        <begin position="25"/>
        <end position="50"/>
    </location>
</feature>
<keyword evidence="13" id="KW-1185">Reference proteome</keyword>
<dbReference type="PANTHER" id="PTHR24221">
    <property type="entry name" value="ATP-BINDING CASSETTE SUB-FAMILY B"/>
    <property type="match status" value="1"/>
</dbReference>
<evidence type="ECO:0000256" key="9">
    <source>
        <dbReference type="SAM" id="Phobius"/>
    </source>
</evidence>
<protein>
    <submittedName>
        <fullName evidence="12">Type I secretion system permease/ATPase</fullName>
    </submittedName>
</protein>
<reference evidence="13" key="1">
    <citation type="journal article" date="2020" name="Microbiol. Resour. Announc.">
        <title>Draft Genome Sequences of Thiorhodococcus mannitoliphagus and Thiorhodococcus minor, Purple Sulfur Photosynthetic Bacteria in the Gammaproteobacterial Family Chromatiaceae.</title>
        <authorList>
            <person name="Aviles F.A."/>
            <person name="Meyer T.E."/>
            <person name="Kyndt J.A."/>
        </authorList>
    </citation>
    <scope>NUCLEOTIDE SEQUENCE [LARGE SCALE GENOMIC DNA]</scope>
    <source>
        <strain evidence="13">DSM 18266</strain>
    </source>
</reference>
<evidence type="ECO:0000256" key="4">
    <source>
        <dbReference type="ARBA" id="ARBA00022692"/>
    </source>
</evidence>
<dbReference type="GO" id="GO:0030256">
    <property type="term" value="C:type I protein secretion system complex"/>
    <property type="evidence" value="ECO:0007669"/>
    <property type="project" value="InterPro"/>
</dbReference>
<dbReference type="InterPro" id="IPR003593">
    <property type="entry name" value="AAA+_ATPase"/>
</dbReference>
<dbReference type="SUPFAM" id="SSF52540">
    <property type="entry name" value="P-loop containing nucleoside triphosphate hydrolases"/>
    <property type="match status" value="1"/>
</dbReference>
<dbReference type="Pfam" id="PF00005">
    <property type="entry name" value="ABC_tran"/>
    <property type="match status" value="1"/>
</dbReference>
<feature type="transmembrane region" description="Helical" evidence="9">
    <location>
        <begin position="137"/>
        <end position="156"/>
    </location>
</feature>
<organism evidence="12 13">
    <name type="scientific">Thiorhodococcus mannitoliphagus</name>
    <dbReference type="NCBI Taxonomy" id="329406"/>
    <lineage>
        <taxon>Bacteria</taxon>
        <taxon>Pseudomonadati</taxon>
        <taxon>Pseudomonadota</taxon>
        <taxon>Gammaproteobacteria</taxon>
        <taxon>Chromatiales</taxon>
        <taxon>Chromatiaceae</taxon>
        <taxon>Thiorhodococcus</taxon>
    </lineage>
</organism>
<dbReference type="Proteomes" id="UP000471640">
    <property type="component" value="Unassembled WGS sequence"/>
</dbReference>
<dbReference type="PANTHER" id="PTHR24221:SF248">
    <property type="entry name" value="ABC TRANSPORTER TRANSMEMBRANE REGION"/>
    <property type="match status" value="1"/>
</dbReference>
<evidence type="ECO:0000256" key="8">
    <source>
        <dbReference type="ARBA" id="ARBA00023136"/>
    </source>
</evidence>
<keyword evidence="8 9" id="KW-0472">Membrane</keyword>
<dbReference type="EMBL" id="JAAIJR010000211">
    <property type="protein sequence ID" value="NEX23469.1"/>
    <property type="molecule type" value="Genomic_DNA"/>
</dbReference>
<proteinExistence type="predicted"/>
<dbReference type="InterPro" id="IPR027417">
    <property type="entry name" value="P-loop_NTPase"/>
</dbReference>
<dbReference type="GO" id="GO:0016887">
    <property type="term" value="F:ATP hydrolysis activity"/>
    <property type="evidence" value="ECO:0007669"/>
    <property type="project" value="InterPro"/>
</dbReference>
<feature type="transmembrane region" description="Helical" evidence="9">
    <location>
        <begin position="250"/>
        <end position="268"/>
    </location>
</feature>
<dbReference type="Gene3D" id="3.40.50.300">
    <property type="entry name" value="P-loop containing nucleotide triphosphate hydrolases"/>
    <property type="match status" value="1"/>
</dbReference>
<evidence type="ECO:0000256" key="5">
    <source>
        <dbReference type="ARBA" id="ARBA00022741"/>
    </source>
</evidence>
<sequence length="580" mass="62781">MHLHNRKASSENELLAALKASRDSFLFVGFFSFFTNLLMLVPALYMLQLYDRVLSSRSESTLLMLTVLVLGLYVVLGMLEVLRSRILIRVSARLDLGLNPRLLSAMFDSRLRNGPGAGSQAIEDLNNLRQILSGNGLFAFFDVPWVPIYIGVLFLLHPWLGWFAVGGAVLLFGLAIANQLTTRRPLGEANGLAISARSYLGGSLRNAEVVEAMGMLPRVYERWFERHREVMRLQTLASDRAAILSNASKTFRVALQSLILGMGAYLVIQHEFTAGVMIAGSIILGRALAPVDQLINGWKGFSAARSSYQRLHQLLVAIPQCPRFMSLPDPTGRVNVEAVSAAPPGSSMPVLRGVNLEIAAGESVGVIGPSASGKSSLARVLLGVWPALSGKVRLNGADISHWNRDELGPFIGYLPQDIELFDGTVSENIARFGRIDSDKVVAAARRAQVHELILRLPKAYDTPIGEGGAVLSGGQRQRIGLARAIYGSPVLVVLDEPNSNLDDQGELALVKTIAQLRAEGTTVVIITHRPSILSSVDKILVMREGQIEMFGARDQVLAKFARPAAVATRPGAAFPTKAAG</sequence>
<dbReference type="FunFam" id="1.20.1560.10:FF:000109">
    <property type="entry name" value="Alkaline protease secretion ATP-binding protein aprD"/>
    <property type="match status" value="1"/>
</dbReference>
<keyword evidence="7 9" id="KW-1133">Transmembrane helix</keyword>
<dbReference type="GO" id="GO:0005524">
    <property type="term" value="F:ATP binding"/>
    <property type="evidence" value="ECO:0007669"/>
    <property type="project" value="UniProtKB-KW"/>
</dbReference>
<dbReference type="CDD" id="cd18586">
    <property type="entry name" value="ABC_6TM_PrtD_like"/>
    <property type="match status" value="1"/>
</dbReference>
<dbReference type="SUPFAM" id="SSF90123">
    <property type="entry name" value="ABC transporter transmembrane region"/>
    <property type="match status" value="1"/>
</dbReference>
<dbReference type="InterPro" id="IPR047957">
    <property type="entry name" value="ABC_AprD-like_6TM"/>
</dbReference>
<evidence type="ECO:0000256" key="2">
    <source>
        <dbReference type="ARBA" id="ARBA00022448"/>
    </source>
</evidence>
<dbReference type="RefSeq" id="WP_164656900.1">
    <property type="nucleotide sequence ID" value="NZ_JAAIJR010000211.1"/>
</dbReference>
<dbReference type="Pfam" id="PF00664">
    <property type="entry name" value="ABC_membrane"/>
    <property type="match status" value="1"/>
</dbReference>
<dbReference type="InterPro" id="IPR039421">
    <property type="entry name" value="Type_1_exporter"/>
</dbReference>
<reference evidence="12 13" key="2">
    <citation type="submission" date="2020-02" db="EMBL/GenBank/DDBJ databases">
        <title>Genome sequences of Thiorhodococcus mannitoliphagus and Thiorhodococcus minor, purple sulfur photosynthetic bacteria in the gammaproteobacterial family, Chromatiaceae.</title>
        <authorList>
            <person name="Aviles F.A."/>
            <person name="Meyer T.E."/>
            <person name="Kyndt J.A."/>
        </authorList>
    </citation>
    <scope>NUCLEOTIDE SEQUENCE [LARGE SCALE GENOMIC DNA]</scope>
    <source>
        <strain evidence="12 13">DSM 18266</strain>
    </source>
</reference>
<dbReference type="SMART" id="SM00382">
    <property type="entry name" value="AAA"/>
    <property type="match status" value="1"/>
</dbReference>
<name>A0A6P1E0N5_9GAMM</name>
<gene>
    <name evidence="12" type="ORF">G3480_24800</name>
</gene>
<feature type="domain" description="ABC transmembrane type-1" evidence="11">
    <location>
        <begin position="26"/>
        <end position="303"/>
    </location>
</feature>
<dbReference type="PROSITE" id="PS00211">
    <property type="entry name" value="ABC_TRANSPORTER_1"/>
    <property type="match status" value="1"/>
</dbReference>
<dbReference type="PROSITE" id="PS50893">
    <property type="entry name" value="ABC_TRANSPORTER_2"/>
    <property type="match status" value="1"/>
</dbReference>
<evidence type="ECO:0000256" key="1">
    <source>
        <dbReference type="ARBA" id="ARBA00004651"/>
    </source>
</evidence>
<keyword evidence="3" id="KW-1003">Cell membrane</keyword>
<dbReference type="CDD" id="cd03246">
    <property type="entry name" value="ABCC_Protease_Secretion"/>
    <property type="match status" value="1"/>
</dbReference>
<dbReference type="FunFam" id="3.40.50.300:FF:001444">
    <property type="entry name" value="ABC transporter ATP-binding protein"/>
    <property type="match status" value="1"/>
</dbReference>
<dbReference type="InterPro" id="IPR010128">
    <property type="entry name" value="ATPase_T1SS_PrtD-like"/>
</dbReference>
<dbReference type="GO" id="GO:0030253">
    <property type="term" value="P:protein secretion by the type I secretion system"/>
    <property type="evidence" value="ECO:0007669"/>
    <property type="project" value="InterPro"/>
</dbReference>
<evidence type="ECO:0000256" key="7">
    <source>
        <dbReference type="ARBA" id="ARBA00022989"/>
    </source>
</evidence>